<evidence type="ECO:0000256" key="3">
    <source>
        <dbReference type="ARBA" id="ARBA00022723"/>
    </source>
</evidence>
<feature type="non-terminal residue" evidence="8">
    <location>
        <position position="249"/>
    </location>
</feature>
<dbReference type="AlphaFoldDB" id="A0A383AUL3"/>
<dbReference type="EMBL" id="UINC01195024">
    <property type="protein sequence ID" value="SVE11402.1"/>
    <property type="molecule type" value="Genomic_DNA"/>
</dbReference>
<evidence type="ECO:0000256" key="4">
    <source>
        <dbReference type="ARBA" id="ARBA00023004"/>
    </source>
</evidence>
<keyword evidence="4" id="KW-0408">Iron</keyword>
<protein>
    <submittedName>
        <fullName evidence="8">Uncharacterized protein</fullName>
    </submittedName>
</protein>
<dbReference type="PANTHER" id="PTHR43020:SF2">
    <property type="entry name" value="MITOCHONDRIAL TRNA METHYLTHIOTRANSFERASE CDK5RAP1"/>
    <property type="match status" value="1"/>
</dbReference>
<keyword evidence="3" id="KW-0479">Metal-binding</keyword>
<organism evidence="8">
    <name type="scientific">marine metagenome</name>
    <dbReference type="NCBI Taxonomy" id="408172"/>
    <lineage>
        <taxon>unclassified sequences</taxon>
        <taxon>metagenomes</taxon>
        <taxon>ecological metagenomes</taxon>
    </lineage>
</organism>
<dbReference type="SMART" id="SM00729">
    <property type="entry name" value="Elp3"/>
    <property type="match status" value="1"/>
</dbReference>
<keyword evidence="2" id="KW-0949">S-adenosyl-L-methionine</keyword>
<feature type="domain" description="Radical SAM core" evidence="7">
    <location>
        <begin position="1"/>
        <end position="178"/>
    </location>
</feature>
<feature type="domain" description="TRAM" evidence="6">
    <location>
        <begin position="181"/>
        <end position="244"/>
    </location>
</feature>
<keyword evidence="1" id="KW-0004">4Fe-4S</keyword>
<sequence>GQIVTSYGKQEYSVAHGKTPFVQLLEELHTINGLERIRFTSPHPLGFRQDLINAFGELPKLGEYAHLPVQSGSDRILSAMNRPYSVDRYLRLVDNLRGISPNMHLSTDVIVGFPAETQEDFQLTLDLFNRVRFDMAFIFKYSERSGTKSAVMSDQVPKEIKVSRNQTLLQALEEHSLSRNKSLIGSTQEILVEGPARKGKGMLMGRTRGYRKVVFPGSDQLMGELIDIHISDATTTILKGTPLIRDRSP</sequence>
<dbReference type="Gene3D" id="3.80.30.20">
    <property type="entry name" value="tm_1862 like domain"/>
    <property type="match status" value="1"/>
</dbReference>
<dbReference type="InterPro" id="IPR002792">
    <property type="entry name" value="TRAM_dom"/>
</dbReference>
<evidence type="ECO:0000256" key="2">
    <source>
        <dbReference type="ARBA" id="ARBA00022691"/>
    </source>
</evidence>
<reference evidence="8" key="1">
    <citation type="submission" date="2018-05" db="EMBL/GenBank/DDBJ databases">
        <authorList>
            <person name="Lanie J.A."/>
            <person name="Ng W.-L."/>
            <person name="Kazmierczak K.M."/>
            <person name="Andrzejewski T.M."/>
            <person name="Davidsen T.M."/>
            <person name="Wayne K.J."/>
            <person name="Tettelin H."/>
            <person name="Glass J.I."/>
            <person name="Rusch D."/>
            <person name="Podicherti R."/>
            <person name="Tsui H.-C.T."/>
            <person name="Winkler M.E."/>
        </authorList>
    </citation>
    <scope>NUCLEOTIDE SEQUENCE</scope>
</reference>
<dbReference type="PROSITE" id="PS51918">
    <property type="entry name" value="RADICAL_SAM"/>
    <property type="match status" value="1"/>
</dbReference>
<gene>
    <name evidence="8" type="ORF">METZ01_LOCUS464256</name>
</gene>
<name>A0A383AUL3_9ZZZZ</name>
<feature type="non-terminal residue" evidence="8">
    <location>
        <position position="1"/>
    </location>
</feature>
<dbReference type="GO" id="GO:0005829">
    <property type="term" value="C:cytosol"/>
    <property type="evidence" value="ECO:0007669"/>
    <property type="project" value="TreeGrafter"/>
</dbReference>
<dbReference type="SUPFAM" id="SSF102114">
    <property type="entry name" value="Radical SAM enzymes"/>
    <property type="match status" value="1"/>
</dbReference>
<proteinExistence type="predicted"/>
<dbReference type="Pfam" id="PF04055">
    <property type="entry name" value="Radical_SAM"/>
    <property type="match status" value="1"/>
</dbReference>
<evidence type="ECO:0000259" key="7">
    <source>
        <dbReference type="PROSITE" id="PS51918"/>
    </source>
</evidence>
<evidence type="ECO:0000256" key="1">
    <source>
        <dbReference type="ARBA" id="ARBA00022485"/>
    </source>
</evidence>
<accession>A0A383AUL3</accession>
<dbReference type="PROSITE" id="PS50926">
    <property type="entry name" value="TRAM"/>
    <property type="match status" value="1"/>
</dbReference>
<dbReference type="GO" id="GO:0051539">
    <property type="term" value="F:4 iron, 4 sulfur cluster binding"/>
    <property type="evidence" value="ECO:0007669"/>
    <property type="project" value="UniProtKB-KW"/>
</dbReference>
<evidence type="ECO:0000256" key="5">
    <source>
        <dbReference type="ARBA" id="ARBA00023014"/>
    </source>
</evidence>
<dbReference type="GO" id="GO:0035597">
    <property type="term" value="F:tRNA-2-methylthio-N(6)-dimethylallyladenosine(37) synthase activity"/>
    <property type="evidence" value="ECO:0007669"/>
    <property type="project" value="TreeGrafter"/>
</dbReference>
<dbReference type="InterPro" id="IPR023404">
    <property type="entry name" value="rSAM_horseshoe"/>
</dbReference>
<evidence type="ECO:0000259" key="6">
    <source>
        <dbReference type="PROSITE" id="PS50926"/>
    </source>
</evidence>
<keyword evidence="5" id="KW-0411">Iron-sulfur</keyword>
<dbReference type="GO" id="GO:0046872">
    <property type="term" value="F:metal ion binding"/>
    <property type="evidence" value="ECO:0007669"/>
    <property type="project" value="UniProtKB-KW"/>
</dbReference>
<dbReference type="Pfam" id="PF01938">
    <property type="entry name" value="TRAM"/>
    <property type="match status" value="1"/>
</dbReference>
<dbReference type="InterPro" id="IPR006638">
    <property type="entry name" value="Elp3/MiaA/NifB-like_rSAM"/>
</dbReference>
<dbReference type="PANTHER" id="PTHR43020">
    <property type="entry name" value="CDK5 REGULATORY SUBUNIT-ASSOCIATED PROTEIN 1"/>
    <property type="match status" value="1"/>
</dbReference>
<dbReference type="InterPro" id="IPR007197">
    <property type="entry name" value="rSAM"/>
</dbReference>
<dbReference type="InterPro" id="IPR058240">
    <property type="entry name" value="rSAM_sf"/>
</dbReference>
<evidence type="ECO:0000313" key="8">
    <source>
        <dbReference type="EMBL" id="SVE11402.1"/>
    </source>
</evidence>